<keyword evidence="3" id="KW-0997">Cell inner membrane</keyword>
<evidence type="ECO:0000256" key="1">
    <source>
        <dbReference type="ARBA" id="ARBA00004429"/>
    </source>
</evidence>
<dbReference type="InterPro" id="IPR012549">
    <property type="entry name" value="EptA-like_N"/>
</dbReference>
<dbReference type="NCBIfam" id="NF028537">
    <property type="entry name" value="P_eth_NH2_trans"/>
    <property type="match status" value="1"/>
</dbReference>
<evidence type="ECO:0000256" key="8">
    <source>
        <dbReference type="SAM" id="Phobius"/>
    </source>
</evidence>
<dbReference type="GO" id="GO:0009244">
    <property type="term" value="P:lipopolysaccharide core region biosynthetic process"/>
    <property type="evidence" value="ECO:0007669"/>
    <property type="project" value="TreeGrafter"/>
</dbReference>
<comment type="subcellular location">
    <subcellularLocation>
        <location evidence="1">Cell inner membrane</location>
        <topology evidence="1">Multi-pass membrane protein</topology>
    </subcellularLocation>
</comment>
<feature type="transmembrane region" description="Helical" evidence="8">
    <location>
        <begin position="87"/>
        <end position="103"/>
    </location>
</feature>
<feature type="domain" description="Sulfatase N-terminal" evidence="9">
    <location>
        <begin position="248"/>
        <end position="535"/>
    </location>
</feature>
<dbReference type="Proteomes" id="UP000293912">
    <property type="component" value="Chromosome"/>
</dbReference>
<dbReference type="InterPro" id="IPR000917">
    <property type="entry name" value="Sulfatase_N"/>
</dbReference>
<dbReference type="KEGG" id="hpse:HPF_11450"/>
<evidence type="ECO:0000259" key="9">
    <source>
        <dbReference type="Pfam" id="PF00884"/>
    </source>
</evidence>
<reference evidence="11 12" key="1">
    <citation type="submission" date="2019-03" db="EMBL/GenBank/DDBJ databases">
        <authorList>
            <person name="Sebastian G."/>
            <person name="Baumann P."/>
            <person name="Ruckert C."/>
            <person name="Kalinowski J."/>
            <person name="Nebel B."/>
            <person name="Takors R."/>
            <person name="Blombach B."/>
        </authorList>
    </citation>
    <scope>NUCLEOTIDE SEQUENCE [LARGE SCALE GENOMIC DNA]</scope>
    <source>
        <strain evidence="11 12">DSM 1084</strain>
    </source>
</reference>
<protein>
    <submittedName>
        <fullName evidence="11">Phosphoethanolamine transferase EptA</fullName>
        <ecNumber evidence="11">2.7.-.-</ecNumber>
    </submittedName>
</protein>
<dbReference type="EC" id="2.7.-.-" evidence="11"/>
<accession>A0A4P6X0R0</accession>
<dbReference type="Pfam" id="PF00884">
    <property type="entry name" value="Sulfatase"/>
    <property type="match status" value="1"/>
</dbReference>
<dbReference type="PANTHER" id="PTHR30443">
    <property type="entry name" value="INNER MEMBRANE PROTEIN"/>
    <property type="match status" value="1"/>
</dbReference>
<feature type="transmembrane region" description="Helical" evidence="8">
    <location>
        <begin position="129"/>
        <end position="150"/>
    </location>
</feature>
<dbReference type="EMBL" id="CP037867">
    <property type="protein sequence ID" value="QBM28305.1"/>
    <property type="molecule type" value="Genomic_DNA"/>
</dbReference>
<evidence type="ECO:0000256" key="5">
    <source>
        <dbReference type="ARBA" id="ARBA00022692"/>
    </source>
</evidence>
<evidence type="ECO:0000313" key="11">
    <source>
        <dbReference type="EMBL" id="QBM28305.1"/>
    </source>
</evidence>
<gene>
    <name evidence="11" type="primary">eptA1</name>
    <name evidence="11" type="ORF">HPF_11450</name>
</gene>
<organism evidence="11 12">
    <name type="scientific">Hydrogenophaga pseudoflava</name>
    <name type="common">Pseudomonas carboxydoflava</name>
    <dbReference type="NCBI Taxonomy" id="47421"/>
    <lineage>
        <taxon>Bacteria</taxon>
        <taxon>Pseudomonadati</taxon>
        <taxon>Pseudomonadota</taxon>
        <taxon>Betaproteobacteria</taxon>
        <taxon>Burkholderiales</taxon>
        <taxon>Comamonadaceae</taxon>
        <taxon>Hydrogenophaga</taxon>
    </lineage>
</organism>
<keyword evidence="2" id="KW-1003">Cell membrane</keyword>
<dbReference type="SUPFAM" id="SSF53649">
    <property type="entry name" value="Alkaline phosphatase-like"/>
    <property type="match status" value="1"/>
</dbReference>
<sequence length="553" mass="61233">MKLALESNGIDSAWLRVRPKVTTEVLALAASLFFAFACNTAFIRTATADRSWLDTGTWLFGGAMLLLLTALHLFLLLLVLHQRFARPLLAVLIVATAFATYYMQRFGVFLNPSILRAVFRTDVAEAGELFSWGMVPHLLLYALVPLALLWRVQITQRTLARAVVVRAATLVGAFVLLIGSVLLVFQDFSALMRNQKDLRYLITPANVLYSSGRVLASDTHQASKPRAMVGTDARLGSSWAARTRPALVVIAVGETARAANWGLSGYSRQTTPELAQLGVLNFRDVTACGTDTETSLPCMFSAIGRRDYDEDRIRGSESLLHVLKRAGFGVLWRDNQSGCKGTCDGLPLQQIDASQLPELCADGRCMDEALLRGLDTVARDAQGNLVIVLHMLGNHGPTYFKRYPDAFRRFAPTCDTGELRKCSREEIVNAYDNALLYTDHILARTIAFLKDREASFDTAMLYVSDHGESLGENGLYLHGMPYSIAPKEQTQVPMVWWLSPGFMRSFGLDVDCLAAQTAKPWGHDQLFHSVLGLLQVDTSVYERELDISAVCRR</sequence>
<evidence type="ECO:0000313" key="12">
    <source>
        <dbReference type="Proteomes" id="UP000293912"/>
    </source>
</evidence>
<proteinExistence type="predicted"/>
<evidence type="ECO:0000256" key="2">
    <source>
        <dbReference type="ARBA" id="ARBA00022475"/>
    </source>
</evidence>
<dbReference type="GO" id="GO:0016776">
    <property type="term" value="F:phosphotransferase activity, phosphate group as acceptor"/>
    <property type="evidence" value="ECO:0007669"/>
    <property type="project" value="TreeGrafter"/>
</dbReference>
<keyword evidence="6 8" id="KW-1133">Transmembrane helix</keyword>
<feature type="transmembrane region" description="Helical" evidence="8">
    <location>
        <begin position="162"/>
        <end position="185"/>
    </location>
</feature>
<dbReference type="GO" id="GO:0005886">
    <property type="term" value="C:plasma membrane"/>
    <property type="evidence" value="ECO:0007669"/>
    <property type="project" value="UniProtKB-SubCell"/>
</dbReference>
<dbReference type="Pfam" id="PF08019">
    <property type="entry name" value="EptA_B_N"/>
    <property type="match status" value="1"/>
</dbReference>
<dbReference type="InterPro" id="IPR040423">
    <property type="entry name" value="PEA_transferase"/>
</dbReference>
<keyword evidence="12" id="KW-1185">Reference proteome</keyword>
<keyword evidence="4 11" id="KW-0808">Transferase</keyword>
<evidence type="ECO:0000256" key="4">
    <source>
        <dbReference type="ARBA" id="ARBA00022679"/>
    </source>
</evidence>
<dbReference type="InterPro" id="IPR058130">
    <property type="entry name" value="PEA_transf_C"/>
</dbReference>
<keyword evidence="5 8" id="KW-0812">Transmembrane</keyword>
<feature type="transmembrane region" description="Helical" evidence="8">
    <location>
        <begin position="25"/>
        <end position="46"/>
    </location>
</feature>
<dbReference type="AlphaFoldDB" id="A0A4P6X0R0"/>
<dbReference type="InterPro" id="IPR017850">
    <property type="entry name" value="Alkaline_phosphatase_core_sf"/>
</dbReference>
<dbReference type="CDD" id="cd16017">
    <property type="entry name" value="LptA"/>
    <property type="match status" value="1"/>
</dbReference>
<name>A0A4P6X0R0_HYDPS</name>
<dbReference type="RefSeq" id="WP_133156660.1">
    <property type="nucleotide sequence ID" value="NZ_CP037867.1"/>
</dbReference>
<dbReference type="Gene3D" id="3.40.720.10">
    <property type="entry name" value="Alkaline Phosphatase, subunit A"/>
    <property type="match status" value="1"/>
</dbReference>
<evidence type="ECO:0000256" key="7">
    <source>
        <dbReference type="ARBA" id="ARBA00023136"/>
    </source>
</evidence>
<feature type="domain" description="Phosphoethanolamine transferase N-terminal" evidence="10">
    <location>
        <begin position="68"/>
        <end position="217"/>
    </location>
</feature>
<evidence type="ECO:0000256" key="6">
    <source>
        <dbReference type="ARBA" id="ARBA00022989"/>
    </source>
</evidence>
<keyword evidence="7 8" id="KW-0472">Membrane</keyword>
<evidence type="ECO:0000256" key="3">
    <source>
        <dbReference type="ARBA" id="ARBA00022519"/>
    </source>
</evidence>
<evidence type="ECO:0000259" key="10">
    <source>
        <dbReference type="Pfam" id="PF08019"/>
    </source>
</evidence>
<feature type="transmembrane region" description="Helical" evidence="8">
    <location>
        <begin position="58"/>
        <end position="80"/>
    </location>
</feature>
<dbReference type="PANTHER" id="PTHR30443:SF0">
    <property type="entry name" value="PHOSPHOETHANOLAMINE TRANSFERASE EPTA"/>
    <property type="match status" value="1"/>
</dbReference>